<dbReference type="GO" id="GO:0022857">
    <property type="term" value="F:transmembrane transporter activity"/>
    <property type="evidence" value="ECO:0007669"/>
    <property type="project" value="InterPro"/>
</dbReference>
<keyword evidence="2" id="KW-0813">Transport</keyword>
<accession>A0A8H7SFM6</accession>
<evidence type="ECO:0000256" key="3">
    <source>
        <dbReference type="ARBA" id="ARBA00022692"/>
    </source>
</evidence>
<feature type="transmembrane region" description="Helical" evidence="6">
    <location>
        <begin position="130"/>
        <end position="155"/>
    </location>
</feature>
<reference evidence="8 9" key="1">
    <citation type="submission" date="2020-12" db="EMBL/GenBank/DDBJ databases">
        <title>Metabolic potential, ecology and presence of endohyphal bacteria is reflected in genomic diversity of Mucoromycotina.</title>
        <authorList>
            <person name="Muszewska A."/>
            <person name="Okrasinska A."/>
            <person name="Steczkiewicz K."/>
            <person name="Drgas O."/>
            <person name="Orlowska M."/>
            <person name="Perlinska-Lenart U."/>
            <person name="Aleksandrzak-Piekarczyk T."/>
            <person name="Szatraj K."/>
            <person name="Zielenkiewicz U."/>
            <person name="Pilsyk S."/>
            <person name="Malc E."/>
            <person name="Mieczkowski P."/>
            <person name="Kruszewska J.S."/>
            <person name="Biernat P."/>
            <person name="Pawlowska J."/>
        </authorList>
    </citation>
    <scope>NUCLEOTIDE SEQUENCE [LARGE SCALE GENOMIC DNA]</scope>
    <source>
        <strain evidence="8 9">CBS 142.35</strain>
    </source>
</reference>
<feature type="transmembrane region" description="Helical" evidence="6">
    <location>
        <begin position="80"/>
        <end position="98"/>
    </location>
</feature>
<keyword evidence="9" id="KW-1185">Reference proteome</keyword>
<feature type="transmembrane region" description="Helical" evidence="6">
    <location>
        <begin position="167"/>
        <end position="187"/>
    </location>
</feature>
<evidence type="ECO:0000256" key="6">
    <source>
        <dbReference type="SAM" id="Phobius"/>
    </source>
</evidence>
<sequence length="497" mass="56090">MGNNNYELPDNDIVDNDDSQKKVLEQKLVLKYDLLLLPFLSFMYLFSSLDRSTLGTIRNAVLDNFEEDVGITPDEFNTCITIFYAGFLLFQVPSNIFLKRFTARRWLPLLMFCWGIIACLHATVSGYTELMILRFLLGVFESGFFPGVLFFLTLFYKKNEMATRIALFWGSSVIAHSFAGVLAYAILRLRGAHGMTGWQWLFIVEGVPTVVVAIIAWFYLPASPETWNRLSSEERELAVARLEDKKQHVTLGDLDASNRKQAFKAFTDWKVWVWMIMFFSGSVANTSISNFLPLIIKGLGYEDKLSANLMSAPPYLSAVVVMIVVAHSSDRFQERTFHAILGASICIIGYTLPIILTDKKGLYGAVFIAVTGIFVINPIVNAWLTSNIAPEMKRSVAAAMAVSANNSAGLLGANIYRRSDAPRYIRGHSISLGFLCLFIILALIQRFLLQRENRLRDTIYKELQEDGIREENEAQQGGPLAAETRIGDESYDFRYRL</sequence>
<feature type="transmembrane region" description="Helical" evidence="6">
    <location>
        <begin position="336"/>
        <end position="356"/>
    </location>
</feature>
<feature type="transmembrane region" description="Helical" evidence="6">
    <location>
        <begin position="271"/>
        <end position="292"/>
    </location>
</feature>
<gene>
    <name evidence="8" type="ORF">INT45_002238</name>
</gene>
<feature type="transmembrane region" description="Helical" evidence="6">
    <location>
        <begin position="428"/>
        <end position="449"/>
    </location>
</feature>
<feature type="transmembrane region" description="Helical" evidence="6">
    <location>
        <begin position="362"/>
        <end position="384"/>
    </location>
</feature>
<name>A0A8H7SFM6_9FUNG</name>
<feature type="domain" description="Major facilitator superfamily (MFS) profile" evidence="7">
    <location>
        <begin position="36"/>
        <end position="454"/>
    </location>
</feature>
<evidence type="ECO:0000256" key="5">
    <source>
        <dbReference type="ARBA" id="ARBA00023136"/>
    </source>
</evidence>
<dbReference type="GO" id="GO:0016020">
    <property type="term" value="C:membrane"/>
    <property type="evidence" value="ECO:0007669"/>
    <property type="project" value="UniProtKB-SubCell"/>
</dbReference>
<dbReference type="Gene3D" id="1.20.1250.20">
    <property type="entry name" value="MFS general substrate transporter like domains"/>
    <property type="match status" value="2"/>
</dbReference>
<dbReference type="PROSITE" id="PS50850">
    <property type="entry name" value="MFS"/>
    <property type="match status" value="1"/>
</dbReference>
<feature type="transmembrane region" description="Helical" evidence="6">
    <location>
        <begin position="105"/>
        <end position="124"/>
    </location>
</feature>
<proteinExistence type="predicted"/>
<feature type="transmembrane region" description="Helical" evidence="6">
    <location>
        <begin position="199"/>
        <end position="220"/>
    </location>
</feature>
<dbReference type="EMBL" id="JAEPRB010000006">
    <property type="protein sequence ID" value="KAG2227553.1"/>
    <property type="molecule type" value="Genomic_DNA"/>
</dbReference>
<keyword evidence="5 6" id="KW-0472">Membrane</keyword>
<evidence type="ECO:0000256" key="4">
    <source>
        <dbReference type="ARBA" id="ARBA00022989"/>
    </source>
</evidence>
<dbReference type="FunFam" id="1.20.1250.20:FF:000013">
    <property type="entry name" value="MFS general substrate transporter"/>
    <property type="match status" value="1"/>
</dbReference>
<feature type="transmembrane region" description="Helical" evidence="6">
    <location>
        <begin position="28"/>
        <end position="46"/>
    </location>
</feature>
<dbReference type="SUPFAM" id="SSF103473">
    <property type="entry name" value="MFS general substrate transporter"/>
    <property type="match status" value="1"/>
</dbReference>
<evidence type="ECO:0000313" key="8">
    <source>
        <dbReference type="EMBL" id="KAG2227553.1"/>
    </source>
</evidence>
<evidence type="ECO:0000256" key="1">
    <source>
        <dbReference type="ARBA" id="ARBA00004141"/>
    </source>
</evidence>
<dbReference type="Proteomes" id="UP000646827">
    <property type="component" value="Unassembled WGS sequence"/>
</dbReference>
<comment type="caution">
    <text evidence="8">The sequence shown here is derived from an EMBL/GenBank/DDBJ whole genome shotgun (WGS) entry which is preliminary data.</text>
</comment>
<dbReference type="FunFam" id="1.20.1250.20:FF:000057">
    <property type="entry name" value="MFS general substrate transporter"/>
    <property type="match status" value="1"/>
</dbReference>
<dbReference type="OrthoDB" id="1935484at2759"/>
<evidence type="ECO:0000259" key="7">
    <source>
        <dbReference type="PROSITE" id="PS50850"/>
    </source>
</evidence>
<dbReference type="InterPro" id="IPR020846">
    <property type="entry name" value="MFS_dom"/>
</dbReference>
<keyword evidence="3 6" id="KW-0812">Transmembrane</keyword>
<protein>
    <recommendedName>
        <fullName evidence="7">Major facilitator superfamily (MFS) profile domain-containing protein</fullName>
    </recommendedName>
</protein>
<feature type="transmembrane region" description="Helical" evidence="6">
    <location>
        <begin position="312"/>
        <end position="329"/>
    </location>
</feature>
<dbReference type="InterPro" id="IPR036259">
    <property type="entry name" value="MFS_trans_sf"/>
</dbReference>
<dbReference type="PANTHER" id="PTHR43791:SF36">
    <property type="entry name" value="TRANSPORTER, PUTATIVE (AFU_ORTHOLOGUE AFUA_6G08340)-RELATED"/>
    <property type="match status" value="1"/>
</dbReference>
<keyword evidence="4 6" id="KW-1133">Transmembrane helix</keyword>
<evidence type="ECO:0000256" key="2">
    <source>
        <dbReference type="ARBA" id="ARBA00022448"/>
    </source>
</evidence>
<dbReference type="AlphaFoldDB" id="A0A8H7SFM6"/>
<comment type="subcellular location">
    <subcellularLocation>
        <location evidence="1">Membrane</location>
        <topology evidence="1">Multi-pass membrane protein</topology>
    </subcellularLocation>
</comment>
<dbReference type="InterPro" id="IPR011701">
    <property type="entry name" value="MFS"/>
</dbReference>
<dbReference type="Pfam" id="PF07690">
    <property type="entry name" value="MFS_1"/>
    <property type="match status" value="1"/>
</dbReference>
<dbReference type="PANTHER" id="PTHR43791">
    <property type="entry name" value="PERMEASE-RELATED"/>
    <property type="match status" value="1"/>
</dbReference>
<evidence type="ECO:0000313" key="9">
    <source>
        <dbReference type="Proteomes" id="UP000646827"/>
    </source>
</evidence>
<organism evidence="8 9">
    <name type="scientific">Circinella minor</name>
    <dbReference type="NCBI Taxonomy" id="1195481"/>
    <lineage>
        <taxon>Eukaryota</taxon>
        <taxon>Fungi</taxon>
        <taxon>Fungi incertae sedis</taxon>
        <taxon>Mucoromycota</taxon>
        <taxon>Mucoromycotina</taxon>
        <taxon>Mucoromycetes</taxon>
        <taxon>Mucorales</taxon>
        <taxon>Lichtheimiaceae</taxon>
        <taxon>Circinella</taxon>
    </lineage>
</organism>